<dbReference type="InterPro" id="IPR011539">
    <property type="entry name" value="RHD_DNA_bind_dom"/>
</dbReference>
<dbReference type="GO" id="GO:0034097">
    <property type="term" value="P:response to cytokine"/>
    <property type="evidence" value="ECO:0007669"/>
    <property type="project" value="TreeGrafter"/>
</dbReference>
<dbReference type="EMBL" id="CAJOBZ010000075">
    <property type="protein sequence ID" value="CAF4952950.1"/>
    <property type="molecule type" value="Genomic_DNA"/>
</dbReference>
<name>A0A821Y0H5_9NEOP</name>
<dbReference type="PANTHER" id="PTHR24169:SF25">
    <property type="entry name" value="DORSAL-RELATED IMMUNITY FACTOR DIF-RELATED"/>
    <property type="match status" value="1"/>
</dbReference>
<sequence>MMSNNYEPRVEFDVNVAKRYFKFRYEEKDRNGTTIYGESNGSRRTFPSIKIHCPFDTTATVLVSCFTDDVNGKHIPHPNKIVRHPKCEDGVCVVDVTIKSGQTTQIFKDIALQRIKKDETAIEELLWKRSRFMRIAGARYNPFGGKFIVPSKFNMDCVRICFQVLLKKDGRVMELEPLISEPLIDYLAVSDLNILEMCPDEGRITGNTKIMLIIKRIKKTDNISVIFMDKDSKEIPAKVERTQPYVLSNGYGVLICYTPKISLDDSAGWKEFAVKVRSNNDETLSENMRGFVYKRIFYPDSDYSEEAYLKMLKEKKVAYSLIAELGETMSISRDQENTVTAAQEVYNTPSTSNSFYTQNMQTHPDATPSNYLFQKNYYIENTSNNFHANNVYLTNSMYETPIDVSPCLNTQIIEHENEHYYFQDNGTNTGIQQDHNSRVEQQNPQDRLLIQPSNNMEINLGNLDLIDFSQDDGTNTGIQQDHNSRVEQQNTQDRPLIQPNNNMEIDWETRIIDECFGL</sequence>
<dbReference type="Gene3D" id="2.60.40.10">
    <property type="entry name" value="Immunoglobulins"/>
    <property type="match status" value="1"/>
</dbReference>
<evidence type="ECO:0000256" key="1">
    <source>
        <dbReference type="SAM" id="MobiDB-lite"/>
    </source>
</evidence>
<dbReference type="InterPro" id="IPR000451">
    <property type="entry name" value="NFkB/Dor"/>
</dbReference>
<dbReference type="SUPFAM" id="SSF49417">
    <property type="entry name" value="p53-like transcription factors"/>
    <property type="match status" value="1"/>
</dbReference>
<organism evidence="3 4">
    <name type="scientific">Pieris macdunnoughi</name>
    <dbReference type="NCBI Taxonomy" id="345717"/>
    <lineage>
        <taxon>Eukaryota</taxon>
        <taxon>Metazoa</taxon>
        <taxon>Ecdysozoa</taxon>
        <taxon>Arthropoda</taxon>
        <taxon>Hexapoda</taxon>
        <taxon>Insecta</taxon>
        <taxon>Pterygota</taxon>
        <taxon>Neoptera</taxon>
        <taxon>Endopterygota</taxon>
        <taxon>Lepidoptera</taxon>
        <taxon>Glossata</taxon>
        <taxon>Ditrysia</taxon>
        <taxon>Papilionoidea</taxon>
        <taxon>Pieridae</taxon>
        <taxon>Pierinae</taxon>
        <taxon>Pieris</taxon>
    </lineage>
</organism>
<dbReference type="PROSITE" id="PS50254">
    <property type="entry name" value="REL_2"/>
    <property type="match status" value="1"/>
</dbReference>
<dbReference type="InterPro" id="IPR014756">
    <property type="entry name" value="Ig_E-set"/>
</dbReference>
<feature type="region of interest" description="Disordered" evidence="1">
    <location>
        <begin position="471"/>
        <end position="499"/>
    </location>
</feature>
<reference evidence="3" key="1">
    <citation type="submission" date="2021-02" db="EMBL/GenBank/DDBJ databases">
        <authorList>
            <person name="Steward A R."/>
        </authorList>
    </citation>
    <scope>NUCLEOTIDE SEQUENCE</scope>
</reference>
<dbReference type="PANTHER" id="PTHR24169">
    <property type="entry name" value="NUCLEAR FACTOR NF-KAPPA-B PROTEIN"/>
    <property type="match status" value="1"/>
</dbReference>
<dbReference type="GO" id="GO:0045944">
    <property type="term" value="P:positive regulation of transcription by RNA polymerase II"/>
    <property type="evidence" value="ECO:0007669"/>
    <property type="project" value="TreeGrafter"/>
</dbReference>
<proteinExistence type="predicted"/>
<dbReference type="InterPro" id="IPR013783">
    <property type="entry name" value="Ig-like_fold"/>
</dbReference>
<evidence type="ECO:0000313" key="4">
    <source>
        <dbReference type="Proteomes" id="UP000663880"/>
    </source>
</evidence>
<evidence type="ECO:0000313" key="3">
    <source>
        <dbReference type="EMBL" id="CAF4952950.1"/>
    </source>
</evidence>
<dbReference type="GO" id="GO:0000981">
    <property type="term" value="F:DNA-binding transcription factor activity, RNA polymerase II-specific"/>
    <property type="evidence" value="ECO:0007669"/>
    <property type="project" value="TreeGrafter"/>
</dbReference>
<accession>A0A821Y0H5</accession>
<dbReference type="GO" id="GO:0000978">
    <property type="term" value="F:RNA polymerase II cis-regulatory region sequence-specific DNA binding"/>
    <property type="evidence" value="ECO:0007669"/>
    <property type="project" value="TreeGrafter"/>
</dbReference>
<dbReference type="GO" id="GO:0033554">
    <property type="term" value="P:cellular response to stress"/>
    <property type="evidence" value="ECO:0007669"/>
    <property type="project" value="TreeGrafter"/>
</dbReference>
<dbReference type="GO" id="GO:0005634">
    <property type="term" value="C:nucleus"/>
    <property type="evidence" value="ECO:0007669"/>
    <property type="project" value="TreeGrafter"/>
</dbReference>
<evidence type="ECO:0000259" key="2">
    <source>
        <dbReference type="PROSITE" id="PS50254"/>
    </source>
</evidence>
<dbReference type="SUPFAM" id="SSF81296">
    <property type="entry name" value="E set domains"/>
    <property type="match status" value="1"/>
</dbReference>
<dbReference type="AlphaFoldDB" id="A0A821Y0H5"/>
<dbReference type="Gene3D" id="2.60.40.340">
    <property type="entry name" value="Rel homology domain (RHD), DNA-binding domain"/>
    <property type="match status" value="1"/>
</dbReference>
<dbReference type="InterPro" id="IPR008967">
    <property type="entry name" value="p53-like_TF_DNA-bd_sf"/>
</dbReference>
<gene>
    <name evidence="3" type="ORF">PMACD_LOCUS15870</name>
</gene>
<dbReference type="GO" id="GO:0005737">
    <property type="term" value="C:cytoplasm"/>
    <property type="evidence" value="ECO:0007669"/>
    <property type="project" value="InterPro"/>
</dbReference>
<dbReference type="Proteomes" id="UP000663880">
    <property type="component" value="Unassembled WGS sequence"/>
</dbReference>
<dbReference type="GO" id="GO:0045087">
    <property type="term" value="P:innate immune response"/>
    <property type="evidence" value="ECO:0007669"/>
    <property type="project" value="TreeGrafter"/>
</dbReference>
<keyword evidence="4" id="KW-1185">Reference proteome</keyword>
<dbReference type="GO" id="GO:0007249">
    <property type="term" value="P:canonical NF-kappaB signal transduction"/>
    <property type="evidence" value="ECO:0007669"/>
    <property type="project" value="TreeGrafter"/>
</dbReference>
<comment type="caution">
    <text evidence="3">The sequence shown here is derived from an EMBL/GenBank/DDBJ whole genome shotgun (WGS) entry which is preliminary data.</text>
</comment>
<dbReference type="InterPro" id="IPR037059">
    <property type="entry name" value="RHD_DNA_bind_dom_sf"/>
</dbReference>
<protein>
    <recommendedName>
        <fullName evidence="2">RHD domain-containing protein</fullName>
    </recommendedName>
</protein>
<dbReference type="OrthoDB" id="6935859at2759"/>
<feature type="domain" description="RHD" evidence="2">
    <location>
        <begin position="5"/>
        <end position="190"/>
    </location>
</feature>
<dbReference type="GO" id="GO:0038061">
    <property type="term" value="P:non-canonical NF-kappaB signal transduction"/>
    <property type="evidence" value="ECO:0007669"/>
    <property type="project" value="TreeGrafter"/>
</dbReference>
<dbReference type="Pfam" id="PF00554">
    <property type="entry name" value="RHD_DNA_bind"/>
    <property type="match status" value="1"/>
</dbReference>